<dbReference type="EMBL" id="MNCJ02000331">
    <property type="protein sequence ID" value="KAF5761375.1"/>
    <property type="molecule type" value="Genomic_DNA"/>
</dbReference>
<dbReference type="InParanoid" id="A0A251S1E4"/>
<accession>A0A251S1E4</accession>
<reference evidence="7 9" key="1">
    <citation type="journal article" date="2017" name="Nature">
        <title>The sunflower genome provides insights into oil metabolism, flowering and Asterid evolution.</title>
        <authorList>
            <person name="Badouin H."/>
            <person name="Gouzy J."/>
            <person name="Grassa C.J."/>
            <person name="Murat F."/>
            <person name="Staton S.E."/>
            <person name="Cottret L."/>
            <person name="Lelandais-Briere C."/>
            <person name="Owens G.L."/>
            <person name="Carrere S."/>
            <person name="Mayjonade B."/>
            <person name="Legrand L."/>
            <person name="Gill N."/>
            <person name="Kane N.C."/>
            <person name="Bowers J.E."/>
            <person name="Hubner S."/>
            <person name="Bellec A."/>
            <person name="Berard A."/>
            <person name="Berges H."/>
            <person name="Blanchet N."/>
            <person name="Boniface M.C."/>
            <person name="Brunel D."/>
            <person name="Catrice O."/>
            <person name="Chaidir N."/>
            <person name="Claudel C."/>
            <person name="Donnadieu C."/>
            <person name="Faraut T."/>
            <person name="Fievet G."/>
            <person name="Helmstetter N."/>
            <person name="King M."/>
            <person name="Knapp S.J."/>
            <person name="Lai Z."/>
            <person name="Le Paslier M.C."/>
            <person name="Lippi Y."/>
            <person name="Lorenzon L."/>
            <person name="Mandel J.R."/>
            <person name="Marage G."/>
            <person name="Marchand G."/>
            <person name="Marquand E."/>
            <person name="Bret-Mestries E."/>
            <person name="Morien E."/>
            <person name="Nambeesan S."/>
            <person name="Nguyen T."/>
            <person name="Pegot-Espagnet P."/>
            <person name="Pouilly N."/>
            <person name="Raftis F."/>
            <person name="Sallet E."/>
            <person name="Schiex T."/>
            <person name="Thomas J."/>
            <person name="Vandecasteele C."/>
            <person name="Vares D."/>
            <person name="Vear F."/>
            <person name="Vautrin S."/>
            <person name="Crespi M."/>
            <person name="Mangin B."/>
            <person name="Burke J.M."/>
            <person name="Salse J."/>
            <person name="Munos S."/>
            <person name="Vincourt P."/>
            <person name="Rieseberg L.H."/>
            <person name="Langlade N.B."/>
        </authorList>
    </citation>
    <scope>NUCLEOTIDE SEQUENCE [LARGE SCALE GENOMIC DNA]</scope>
    <source>
        <strain evidence="9">cv. SF193</strain>
        <tissue evidence="7">Leaves</tissue>
    </source>
</reference>
<keyword evidence="9" id="KW-1185">Reference proteome</keyword>
<keyword evidence="3" id="KW-0809">Transit peptide</keyword>
<dbReference type="PROSITE" id="PS50969">
    <property type="entry name" value="FCP1"/>
    <property type="match status" value="1"/>
</dbReference>
<dbReference type="GO" id="GO:0030150">
    <property type="term" value="P:protein import into mitochondrial matrix"/>
    <property type="evidence" value="ECO:0000318"/>
    <property type="project" value="GO_Central"/>
</dbReference>
<gene>
    <name evidence="8" type="ORF">HannXRQ_Chr16g0521841</name>
    <name evidence="7" type="ORF">HanXRQr2_Chr16g0764401</name>
</gene>
<dbReference type="OrthoDB" id="1711508at2759"/>
<sequence>MEHALDILMRDTKYKLLFRWDRAHCTEMGFNDGNEDHIFFVKELRKLWEKKDPSLPWEVGEYDESNTLLVENYPHRALLNPPHTTIFPYPYDWNTEDNALGPEGDLRIYLERLAASQNVQKFVSENPFDQHLVHASENHPEISTEVYLKFFHKYSYKRKAGDSMDAQRKNSLEPKVNSSSPLAAQTSLEPETSTVTALVGQPLSEPDLSNTGLGAQTSTEPQTNAGTTTDYQQDWPFIKQSLIWATIDSLVSCLTPPQKPHFSPLKNTKELHREGLAIAHMLTCYNLVRSLPNIKLNDPVDIINDNLEVLVDLEAHGFDVDLIRCRLNELLSLKSKAGQHEDTLKELEKRSYEKLVIEKETDQLKVEMEKMQEKMMQAETMQKVKEEEIARLQSNLHPDFTQINDWELAFGKLAATPL</sequence>
<evidence type="ECO:0000313" key="7">
    <source>
        <dbReference type="EMBL" id="KAF5761375.1"/>
    </source>
</evidence>
<reference evidence="8" key="2">
    <citation type="submission" date="2017-02" db="EMBL/GenBank/DDBJ databases">
        <title>Sunflower complete genome.</title>
        <authorList>
            <person name="Langlade N."/>
            <person name="Munos S."/>
        </authorList>
    </citation>
    <scope>NUCLEOTIDE SEQUENCE [LARGE SCALE GENOMIC DNA]</scope>
    <source>
        <tissue evidence="8">Leaves</tissue>
    </source>
</reference>
<evidence type="ECO:0000256" key="1">
    <source>
        <dbReference type="ARBA" id="ARBA00022448"/>
    </source>
</evidence>
<comment type="similarity">
    <text evidence="3">Belongs to the TIM50 family.</text>
</comment>
<feature type="domain" description="FCP1 homology" evidence="6">
    <location>
        <begin position="1"/>
        <end position="113"/>
    </location>
</feature>
<dbReference type="AlphaFoldDB" id="A0A251S1E4"/>
<name>A0A251S1E4_HELAN</name>
<protein>
    <recommendedName>
        <fullName evidence="3">Mitochondrial import inner membrane translocase subunit TIM50</fullName>
    </recommendedName>
</protein>
<evidence type="ECO:0000256" key="2">
    <source>
        <dbReference type="ARBA" id="ARBA00022604"/>
    </source>
</evidence>
<reference evidence="7" key="3">
    <citation type="submission" date="2020-06" db="EMBL/GenBank/DDBJ databases">
        <title>Helianthus annuus Genome sequencing and assembly Release 2.</title>
        <authorList>
            <person name="Gouzy J."/>
            <person name="Langlade N."/>
            <person name="Munos S."/>
        </authorList>
    </citation>
    <scope>NUCLEOTIDE SEQUENCE</scope>
    <source>
        <tissue evidence="7">Leaves</tissue>
    </source>
</reference>
<feature type="compositionally biased region" description="Polar residues" evidence="5">
    <location>
        <begin position="207"/>
        <end position="230"/>
    </location>
</feature>
<dbReference type="InterPro" id="IPR007930">
    <property type="entry name" value="DUF724"/>
</dbReference>
<dbReference type="GO" id="GO:0005744">
    <property type="term" value="C:TIM23 mitochondrial import inner membrane translocase complex"/>
    <property type="evidence" value="ECO:0000318"/>
    <property type="project" value="GO_Central"/>
</dbReference>
<evidence type="ECO:0000256" key="3">
    <source>
        <dbReference type="RuleBase" id="RU365079"/>
    </source>
</evidence>
<keyword evidence="3" id="KW-0653">Protein transport</keyword>
<dbReference type="Pfam" id="PF05266">
    <property type="entry name" value="DUF724"/>
    <property type="match status" value="1"/>
</dbReference>
<dbReference type="PANTHER" id="PTHR12210">
    <property type="entry name" value="DULLARD PROTEIN PHOSPHATASE"/>
    <property type="match status" value="1"/>
</dbReference>
<comment type="subcellular location">
    <subcellularLocation>
        <location evidence="3">Mitochondrion inner membrane</location>
        <topology evidence="3">Single-pass membrane protein</topology>
    </subcellularLocation>
</comment>
<keyword evidence="1 3" id="KW-0813">Transport</keyword>
<comment type="subunit">
    <text evidence="3">Component of the TIM23 complex.</text>
</comment>
<dbReference type="Gene3D" id="3.40.50.1000">
    <property type="entry name" value="HAD superfamily/HAD-like"/>
    <property type="match status" value="1"/>
</dbReference>
<keyword evidence="3" id="KW-0811">Translocation</keyword>
<dbReference type="InterPro" id="IPR050365">
    <property type="entry name" value="TIM50"/>
</dbReference>
<evidence type="ECO:0000313" key="9">
    <source>
        <dbReference type="Proteomes" id="UP000215914"/>
    </source>
</evidence>
<evidence type="ECO:0000259" key="6">
    <source>
        <dbReference type="PROSITE" id="PS50969"/>
    </source>
</evidence>
<dbReference type="Proteomes" id="UP000215914">
    <property type="component" value="Chromosome 16"/>
</dbReference>
<keyword evidence="3" id="KW-0496">Mitochondrion</keyword>
<dbReference type="EMBL" id="CM007905">
    <property type="protein sequence ID" value="OTF92434.1"/>
    <property type="molecule type" value="Genomic_DNA"/>
</dbReference>
<evidence type="ECO:0000313" key="8">
    <source>
        <dbReference type="EMBL" id="OTF92434.1"/>
    </source>
</evidence>
<evidence type="ECO:0000256" key="4">
    <source>
        <dbReference type="SAM" id="Coils"/>
    </source>
</evidence>
<keyword evidence="2" id="KW-0341">Growth regulation</keyword>
<keyword evidence="4" id="KW-0175">Coiled coil</keyword>
<evidence type="ECO:0000256" key="5">
    <source>
        <dbReference type="SAM" id="MobiDB-lite"/>
    </source>
</evidence>
<dbReference type="InterPro" id="IPR004274">
    <property type="entry name" value="FCP1_dom"/>
</dbReference>
<feature type="coiled-coil region" evidence="4">
    <location>
        <begin position="330"/>
        <end position="395"/>
    </location>
</feature>
<dbReference type="Gramene" id="mRNA:HanXRQr2_Chr16g0764401">
    <property type="protein sequence ID" value="mRNA:HanXRQr2_Chr16g0764401"/>
    <property type="gene ID" value="HanXRQr2_Chr16g0764401"/>
</dbReference>
<dbReference type="InterPro" id="IPR023214">
    <property type="entry name" value="HAD_sf"/>
</dbReference>
<organism evidence="8 9">
    <name type="scientific">Helianthus annuus</name>
    <name type="common">Common sunflower</name>
    <dbReference type="NCBI Taxonomy" id="4232"/>
    <lineage>
        <taxon>Eukaryota</taxon>
        <taxon>Viridiplantae</taxon>
        <taxon>Streptophyta</taxon>
        <taxon>Embryophyta</taxon>
        <taxon>Tracheophyta</taxon>
        <taxon>Spermatophyta</taxon>
        <taxon>Magnoliopsida</taxon>
        <taxon>eudicotyledons</taxon>
        <taxon>Gunneridae</taxon>
        <taxon>Pentapetalae</taxon>
        <taxon>asterids</taxon>
        <taxon>campanulids</taxon>
        <taxon>Asterales</taxon>
        <taxon>Asteraceae</taxon>
        <taxon>Asteroideae</taxon>
        <taxon>Heliantheae alliance</taxon>
        <taxon>Heliantheae</taxon>
        <taxon>Helianthus</taxon>
    </lineage>
</organism>
<feature type="compositionally biased region" description="Basic and acidic residues" evidence="5">
    <location>
        <begin position="162"/>
        <end position="172"/>
    </location>
</feature>
<proteinExistence type="inferred from homology"/>
<comment type="function">
    <text evidence="3">Essential component of the TIM23 complex, a complex that mediates the translocation of transit peptide-containing proteins across the mitochondrial inner membrane.</text>
</comment>
<feature type="region of interest" description="Disordered" evidence="5">
    <location>
        <begin position="162"/>
        <end position="230"/>
    </location>
</feature>
<feature type="compositionally biased region" description="Polar residues" evidence="5">
    <location>
        <begin position="176"/>
        <end position="196"/>
    </location>
</feature>
<dbReference type="Pfam" id="PF03031">
    <property type="entry name" value="NIF"/>
    <property type="match status" value="1"/>
</dbReference>